<comment type="similarity">
    <text evidence="1">Belongs to the isochorismatase family.</text>
</comment>
<dbReference type="EMBL" id="JALPRK010000004">
    <property type="protein sequence ID" value="MCK8486752.1"/>
    <property type="molecule type" value="Genomic_DNA"/>
</dbReference>
<protein>
    <submittedName>
        <fullName evidence="4">Isochorismatase family protein</fullName>
    </submittedName>
</protein>
<dbReference type="InterPro" id="IPR036380">
    <property type="entry name" value="Isochorismatase-like_sf"/>
</dbReference>
<gene>
    <name evidence="4" type="ORF">M0651_06135</name>
</gene>
<evidence type="ECO:0000313" key="5">
    <source>
        <dbReference type="Proteomes" id="UP001139534"/>
    </source>
</evidence>
<dbReference type="InterPro" id="IPR050272">
    <property type="entry name" value="Isochorismatase-like_hydrls"/>
</dbReference>
<name>A0A9X2BP49_9BACL</name>
<evidence type="ECO:0000256" key="2">
    <source>
        <dbReference type="ARBA" id="ARBA00022801"/>
    </source>
</evidence>
<dbReference type="SUPFAM" id="SSF52499">
    <property type="entry name" value="Isochorismatase-like hydrolases"/>
    <property type="match status" value="1"/>
</dbReference>
<sequence>MKPAILIIDMQQAFLYHPRIQSEVPGACEYINAVADMFREAGRPVVIVQDKDGGEGTPGYEVIPEVKLAESDLRISKAWNNSFWRTDLEQLLREQDTDFVVVCGFAAEHCVTFTFNGAVERDFGAAILQKGIIGEHPDSVAAVYRDRSLISYSVIRAILKSA</sequence>
<dbReference type="Proteomes" id="UP001139534">
    <property type="component" value="Unassembled WGS sequence"/>
</dbReference>
<feature type="domain" description="Isochorismatase-like" evidence="3">
    <location>
        <begin position="4"/>
        <end position="144"/>
    </location>
</feature>
<dbReference type="Gene3D" id="3.40.50.850">
    <property type="entry name" value="Isochorismatase-like"/>
    <property type="match status" value="1"/>
</dbReference>
<dbReference type="Pfam" id="PF00857">
    <property type="entry name" value="Isochorismatase"/>
    <property type="match status" value="1"/>
</dbReference>
<keyword evidence="5" id="KW-1185">Reference proteome</keyword>
<dbReference type="PANTHER" id="PTHR43540">
    <property type="entry name" value="PEROXYUREIDOACRYLATE/UREIDOACRYLATE AMIDOHYDROLASE-RELATED"/>
    <property type="match status" value="1"/>
</dbReference>
<keyword evidence="2" id="KW-0378">Hydrolase</keyword>
<dbReference type="RefSeq" id="WP_248550963.1">
    <property type="nucleotide sequence ID" value="NZ_JALPRK010000004.1"/>
</dbReference>
<dbReference type="GO" id="GO:0016787">
    <property type="term" value="F:hydrolase activity"/>
    <property type="evidence" value="ECO:0007669"/>
    <property type="project" value="UniProtKB-KW"/>
</dbReference>
<evidence type="ECO:0000256" key="1">
    <source>
        <dbReference type="ARBA" id="ARBA00006336"/>
    </source>
</evidence>
<evidence type="ECO:0000313" key="4">
    <source>
        <dbReference type="EMBL" id="MCK8486752.1"/>
    </source>
</evidence>
<proteinExistence type="inferred from homology"/>
<dbReference type="InterPro" id="IPR000868">
    <property type="entry name" value="Isochorismatase-like_dom"/>
</dbReference>
<dbReference type="AlphaFoldDB" id="A0A9X2BP49"/>
<organism evidence="4 5">
    <name type="scientific">Paenibacillus mellifer</name>
    <dbReference type="NCBI Taxonomy" id="2937794"/>
    <lineage>
        <taxon>Bacteria</taxon>
        <taxon>Bacillati</taxon>
        <taxon>Bacillota</taxon>
        <taxon>Bacilli</taxon>
        <taxon>Bacillales</taxon>
        <taxon>Paenibacillaceae</taxon>
        <taxon>Paenibacillus</taxon>
    </lineage>
</organism>
<comment type="caution">
    <text evidence="4">The sequence shown here is derived from an EMBL/GenBank/DDBJ whole genome shotgun (WGS) entry which is preliminary data.</text>
</comment>
<accession>A0A9X2BP49</accession>
<evidence type="ECO:0000259" key="3">
    <source>
        <dbReference type="Pfam" id="PF00857"/>
    </source>
</evidence>
<reference evidence="4" key="1">
    <citation type="submission" date="2022-04" db="EMBL/GenBank/DDBJ databases">
        <authorList>
            <person name="Seo M.-J."/>
        </authorList>
    </citation>
    <scope>NUCLEOTIDE SEQUENCE</scope>
    <source>
        <strain evidence="4">MBLB2552</strain>
    </source>
</reference>